<evidence type="ECO:0000259" key="2">
    <source>
        <dbReference type="Pfam" id="PF12499"/>
    </source>
</evidence>
<evidence type="ECO:0000313" key="3">
    <source>
        <dbReference type="EMBL" id="KXZ49986.1"/>
    </source>
</evidence>
<organism evidence="3 4">
    <name type="scientific">Gonium pectorale</name>
    <name type="common">Green alga</name>
    <dbReference type="NCBI Taxonomy" id="33097"/>
    <lineage>
        <taxon>Eukaryota</taxon>
        <taxon>Viridiplantae</taxon>
        <taxon>Chlorophyta</taxon>
        <taxon>core chlorophytes</taxon>
        <taxon>Chlorophyceae</taxon>
        <taxon>CS clade</taxon>
        <taxon>Chlamydomonadales</taxon>
        <taxon>Volvocaceae</taxon>
        <taxon>Gonium</taxon>
    </lineage>
</organism>
<reference evidence="4" key="1">
    <citation type="journal article" date="2016" name="Nat. Commun.">
        <title>The Gonium pectorale genome demonstrates co-option of cell cycle regulation during the evolution of multicellularity.</title>
        <authorList>
            <person name="Hanschen E.R."/>
            <person name="Marriage T.N."/>
            <person name="Ferris P.J."/>
            <person name="Hamaji T."/>
            <person name="Toyoda A."/>
            <person name="Fujiyama A."/>
            <person name="Neme R."/>
            <person name="Noguchi H."/>
            <person name="Minakuchi Y."/>
            <person name="Suzuki M."/>
            <person name="Kawai-Toyooka H."/>
            <person name="Smith D.R."/>
            <person name="Sparks H."/>
            <person name="Anderson J."/>
            <person name="Bakaric R."/>
            <person name="Luria V."/>
            <person name="Karger A."/>
            <person name="Kirschner M.W."/>
            <person name="Durand P.M."/>
            <person name="Michod R.E."/>
            <person name="Nozaki H."/>
            <person name="Olson B.J."/>
        </authorList>
    </citation>
    <scope>NUCLEOTIDE SEQUENCE [LARGE SCALE GENOMIC DNA]</scope>
    <source>
        <strain evidence="4">NIES-2863</strain>
    </source>
</reference>
<keyword evidence="1" id="KW-0732">Signal</keyword>
<comment type="caution">
    <text evidence="3">The sequence shown here is derived from an EMBL/GenBank/DDBJ whole genome shotgun (WGS) entry which is preliminary data.</text>
</comment>
<feature type="chain" id="PRO_5007562076" description="Pherophorin domain-containing protein" evidence="1">
    <location>
        <begin position="24"/>
        <end position="179"/>
    </location>
</feature>
<feature type="domain" description="Pherophorin" evidence="2">
    <location>
        <begin position="29"/>
        <end position="173"/>
    </location>
</feature>
<evidence type="ECO:0000313" key="4">
    <source>
        <dbReference type="Proteomes" id="UP000075714"/>
    </source>
</evidence>
<protein>
    <recommendedName>
        <fullName evidence="2">Pherophorin domain-containing protein</fullName>
    </recommendedName>
</protein>
<dbReference type="Pfam" id="PF12499">
    <property type="entry name" value="DUF3707"/>
    <property type="match status" value="1"/>
</dbReference>
<feature type="signal peptide" evidence="1">
    <location>
        <begin position="1"/>
        <end position="23"/>
    </location>
</feature>
<sequence length="179" mass="19744">MRSTNLLLLAALGLLCLSATATARKTKTFPNLNNCNQTPLTTPFRANVTVNGLTTCFSFYAAPANASEPCGSVTSLERFQIWAKYDQRKTFDATLKTDKTTKEVFGSWANKNGNRDELVFSKLNWTPEFVTKSKPQICITLIRDIKDFYLSNTAGTVTFGLYSPGPRNSKCCPAYSVAV</sequence>
<dbReference type="EMBL" id="LSYV01000019">
    <property type="protein sequence ID" value="KXZ49986.1"/>
    <property type="molecule type" value="Genomic_DNA"/>
</dbReference>
<evidence type="ECO:0000256" key="1">
    <source>
        <dbReference type="SAM" id="SignalP"/>
    </source>
</evidence>
<gene>
    <name evidence="3" type="ORF">GPECTOR_18g141</name>
</gene>
<keyword evidence="4" id="KW-1185">Reference proteome</keyword>
<dbReference type="AlphaFoldDB" id="A0A150GJK9"/>
<dbReference type="Proteomes" id="UP000075714">
    <property type="component" value="Unassembled WGS sequence"/>
</dbReference>
<proteinExistence type="predicted"/>
<dbReference type="InterPro" id="IPR024616">
    <property type="entry name" value="Pherophorin"/>
</dbReference>
<name>A0A150GJK9_GONPE</name>
<accession>A0A150GJK9</accession>